<proteinExistence type="predicted"/>
<dbReference type="EMBL" id="JAUSTP010000015">
    <property type="protein sequence ID" value="MDQ0190154.1"/>
    <property type="molecule type" value="Genomic_DNA"/>
</dbReference>
<feature type="transmembrane region" description="Helical" evidence="6">
    <location>
        <begin position="88"/>
        <end position="110"/>
    </location>
</feature>
<comment type="caution">
    <text evidence="7">The sequence shown here is derived from an EMBL/GenBank/DDBJ whole genome shotgun (WGS) entry which is preliminary data.</text>
</comment>
<evidence type="ECO:0000313" key="8">
    <source>
        <dbReference type="Proteomes" id="UP001232973"/>
    </source>
</evidence>
<keyword evidence="3 6" id="KW-0812">Transmembrane</keyword>
<feature type="transmembrane region" description="Helical" evidence="6">
    <location>
        <begin position="447"/>
        <end position="465"/>
    </location>
</feature>
<evidence type="ECO:0000256" key="6">
    <source>
        <dbReference type="SAM" id="Phobius"/>
    </source>
</evidence>
<dbReference type="RefSeq" id="WP_274457387.1">
    <property type="nucleotide sequence ID" value="NZ_CP067097.1"/>
</dbReference>
<evidence type="ECO:0000256" key="1">
    <source>
        <dbReference type="ARBA" id="ARBA00004651"/>
    </source>
</evidence>
<evidence type="ECO:0000256" key="5">
    <source>
        <dbReference type="ARBA" id="ARBA00023136"/>
    </source>
</evidence>
<feature type="transmembrane region" description="Helical" evidence="6">
    <location>
        <begin position="122"/>
        <end position="140"/>
    </location>
</feature>
<feature type="transmembrane region" description="Helical" evidence="6">
    <location>
        <begin position="385"/>
        <end position="408"/>
    </location>
</feature>
<feature type="transmembrane region" description="Helical" evidence="6">
    <location>
        <begin position="232"/>
        <end position="249"/>
    </location>
</feature>
<keyword evidence="2" id="KW-1003">Cell membrane</keyword>
<accession>A0ABT9XIL5</accession>
<dbReference type="PIRSF" id="PIRSF038958">
    <property type="entry name" value="PG_synth_SpoVB"/>
    <property type="match status" value="1"/>
</dbReference>
<feature type="transmembrane region" description="Helical" evidence="6">
    <location>
        <begin position="161"/>
        <end position="180"/>
    </location>
</feature>
<name>A0ABT9XIL5_9BACL</name>
<protein>
    <submittedName>
        <fullName evidence="7">Stage V sporulation protein B</fullName>
    </submittedName>
</protein>
<dbReference type="InterPro" id="IPR024923">
    <property type="entry name" value="PG_synth_SpoVB"/>
</dbReference>
<comment type="subcellular location">
    <subcellularLocation>
        <location evidence="1">Cell membrane</location>
        <topology evidence="1">Multi-pass membrane protein</topology>
    </subcellularLocation>
</comment>
<feature type="transmembrane region" description="Helical" evidence="6">
    <location>
        <begin position="324"/>
        <end position="342"/>
    </location>
</feature>
<organism evidence="7 8">
    <name type="scientific">Alicyclobacillus cycloheptanicus</name>
    <dbReference type="NCBI Taxonomy" id="1457"/>
    <lineage>
        <taxon>Bacteria</taxon>
        <taxon>Bacillati</taxon>
        <taxon>Bacillota</taxon>
        <taxon>Bacilli</taxon>
        <taxon>Bacillales</taxon>
        <taxon>Alicyclobacillaceae</taxon>
        <taxon>Alicyclobacillus</taxon>
    </lineage>
</organism>
<dbReference type="CDD" id="cd13124">
    <property type="entry name" value="MATE_SpoVB_like"/>
    <property type="match status" value="1"/>
</dbReference>
<gene>
    <name evidence="7" type="ORF">J2S03_002017</name>
</gene>
<keyword evidence="4 6" id="KW-1133">Transmembrane helix</keyword>
<dbReference type="InterPro" id="IPR002797">
    <property type="entry name" value="Polysacc_synth"/>
</dbReference>
<feature type="transmembrane region" description="Helical" evidence="6">
    <location>
        <begin position="292"/>
        <end position="312"/>
    </location>
</feature>
<feature type="transmembrane region" description="Helical" evidence="6">
    <location>
        <begin position="354"/>
        <end position="378"/>
    </location>
</feature>
<feature type="transmembrane region" description="Helical" evidence="6">
    <location>
        <begin position="12"/>
        <end position="36"/>
    </location>
</feature>
<evidence type="ECO:0000313" key="7">
    <source>
        <dbReference type="EMBL" id="MDQ0190154.1"/>
    </source>
</evidence>
<dbReference type="InterPro" id="IPR050833">
    <property type="entry name" value="Poly_Biosynth_Transport"/>
</dbReference>
<feature type="transmembrane region" description="Helical" evidence="6">
    <location>
        <begin position="414"/>
        <end position="435"/>
    </location>
</feature>
<dbReference type="Proteomes" id="UP001232973">
    <property type="component" value="Unassembled WGS sequence"/>
</dbReference>
<feature type="transmembrane region" description="Helical" evidence="6">
    <location>
        <begin position="186"/>
        <end position="208"/>
    </location>
</feature>
<evidence type="ECO:0000256" key="2">
    <source>
        <dbReference type="ARBA" id="ARBA00022475"/>
    </source>
</evidence>
<dbReference type="PANTHER" id="PTHR30250:SF21">
    <property type="entry name" value="LIPID II FLIPPASE MURJ"/>
    <property type="match status" value="1"/>
</dbReference>
<keyword evidence="8" id="KW-1185">Reference proteome</keyword>
<reference evidence="7 8" key="1">
    <citation type="submission" date="2023-07" db="EMBL/GenBank/DDBJ databases">
        <title>Genomic Encyclopedia of Type Strains, Phase IV (KMG-IV): sequencing the most valuable type-strain genomes for metagenomic binning, comparative biology and taxonomic classification.</title>
        <authorList>
            <person name="Goeker M."/>
        </authorList>
    </citation>
    <scope>NUCLEOTIDE SEQUENCE [LARGE SCALE GENOMIC DNA]</scope>
    <source>
        <strain evidence="7 8">DSM 4006</strain>
    </source>
</reference>
<evidence type="ECO:0000256" key="3">
    <source>
        <dbReference type="ARBA" id="ARBA00022692"/>
    </source>
</evidence>
<feature type="transmembrane region" description="Helical" evidence="6">
    <location>
        <begin position="48"/>
        <end position="67"/>
    </location>
</feature>
<sequence length="533" mass="56686">MQARRGFVHGAMLLAGAAIVSKLLGSVYTILLQNIIGDHGMGLFQMAYPVYATLLAIATAGFPVAISKIVSERIALGDVHGARQTFRMAMGLLTTGGIVCFGLLYGFAPVWARIAGDPGAEWAIRAIAPALLLVPVMSTLRGYFQGYQWMEPTAYSQVLEQIVRVATILGLASWLTSRGYSQAVSAAGAAFGAVTGAAAGFLLLLYFWRKRHPHVDVQDGVRATTWQLAKQLLYVAFPISLGALVVPLMNNVDVITVVNLLKAAGEPQHLATTEFGLLSGRAAKLMMLPTTLAAGIGIAVMPAVSEAFTLGFRKLITERVDTSVRLTVLLALPASFGLAVLAKPVDIALFKDTAGATSIQVMAFATIFASVQTTFAAILQGAGWVYLPVINLLAASGVKVLCNLWLVPLYGIDGAAAATVLSYATAAVLNFWAMKRCLGQGLPWRRWVLRPAVATFIMTAAVFAMNEQWERWGGLGSSRLSVALALLVMLGVGMVVYLIAMLAADALTPKELASIPKIGPRLVLWCGRLGLIR</sequence>
<dbReference type="Pfam" id="PF01943">
    <property type="entry name" value="Polysacc_synt"/>
    <property type="match status" value="1"/>
</dbReference>
<dbReference type="PANTHER" id="PTHR30250">
    <property type="entry name" value="PST FAMILY PREDICTED COLANIC ACID TRANSPORTER"/>
    <property type="match status" value="1"/>
</dbReference>
<keyword evidence="5 6" id="KW-0472">Membrane</keyword>
<feature type="transmembrane region" description="Helical" evidence="6">
    <location>
        <begin position="480"/>
        <end position="504"/>
    </location>
</feature>
<evidence type="ECO:0000256" key="4">
    <source>
        <dbReference type="ARBA" id="ARBA00022989"/>
    </source>
</evidence>